<protein>
    <recommendedName>
        <fullName evidence="3">17 kDa surface antigen</fullName>
    </recommendedName>
</protein>
<keyword evidence="4" id="KW-0449">Lipoprotein</keyword>
<keyword evidence="5" id="KW-0732">Signal</keyword>
<dbReference type="AlphaFoldDB" id="A0A7W5ZTH3"/>
<comment type="caution">
    <text evidence="7">The sequence shown here is derived from an EMBL/GenBank/DDBJ whole genome shotgun (WGS) entry which is preliminary data.</text>
</comment>
<keyword evidence="8" id="KW-1185">Reference proteome</keyword>
<evidence type="ECO:0000256" key="4">
    <source>
        <dbReference type="ARBA" id="ARBA00023288"/>
    </source>
</evidence>
<evidence type="ECO:0000259" key="6">
    <source>
        <dbReference type="Pfam" id="PF05433"/>
    </source>
</evidence>
<proteinExistence type="inferred from homology"/>
<dbReference type="GO" id="GO:0009279">
    <property type="term" value="C:cell outer membrane"/>
    <property type="evidence" value="ECO:0007669"/>
    <property type="project" value="UniProtKB-SubCell"/>
</dbReference>
<evidence type="ECO:0000256" key="1">
    <source>
        <dbReference type="ARBA" id="ARBA00004459"/>
    </source>
</evidence>
<feature type="domain" description="Glycine zipper 2TM" evidence="6">
    <location>
        <begin position="114"/>
        <end position="154"/>
    </location>
</feature>
<evidence type="ECO:0000256" key="5">
    <source>
        <dbReference type="SAM" id="SignalP"/>
    </source>
</evidence>
<reference evidence="7 8" key="1">
    <citation type="submission" date="2020-08" db="EMBL/GenBank/DDBJ databases">
        <title>Genomic Encyclopedia of Type Strains, Phase IV (KMG-IV): sequencing the most valuable type-strain genomes for metagenomic binning, comparative biology and taxonomic classification.</title>
        <authorList>
            <person name="Goeker M."/>
        </authorList>
    </citation>
    <scope>NUCLEOTIDE SEQUENCE [LARGE SCALE GENOMIC DNA]</scope>
    <source>
        <strain evidence="7 8">DSM 14552</strain>
    </source>
</reference>
<evidence type="ECO:0000313" key="7">
    <source>
        <dbReference type="EMBL" id="MBB3859167.1"/>
    </source>
</evidence>
<accession>A0A7W5ZTH3</accession>
<feature type="chain" id="PRO_5031473562" description="17 kDa surface antigen" evidence="5">
    <location>
        <begin position="25"/>
        <end position="162"/>
    </location>
</feature>
<sequence>MKKFRNIALALAAAFVTTSAPAVAATATHGPAAVVASEWNQGWNGDRWEGRRDRDYRDYRNDGRRDRYYGRGNDRGYYRGNDRGYYGDPVYRNTRVWRGNDGRNYCRRSNGTTGLLIGGAAGALLGREVAGNYGDRTLGAILGAAGGALLGREVDNGGSRCR</sequence>
<organism evidence="7 8">
    <name type="scientific">Novosphingobium hassiacum</name>
    <dbReference type="NCBI Taxonomy" id="173676"/>
    <lineage>
        <taxon>Bacteria</taxon>
        <taxon>Pseudomonadati</taxon>
        <taxon>Pseudomonadota</taxon>
        <taxon>Alphaproteobacteria</taxon>
        <taxon>Sphingomonadales</taxon>
        <taxon>Sphingomonadaceae</taxon>
        <taxon>Novosphingobium</taxon>
    </lineage>
</organism>
<dbReference type="EMBL" id="JACICY010000001">
    <property type="protein sequence ID" value="MBB3859167.1"/>
    <property type="molecule type" value="Genomic_DNA"/>
</dbReference>
<gene>
    <name evidence="7" type="ORF">GGQ88_000407</name>
</gene>
<dbReference type="Proteomes" id="UP000562395">
    <property type="component" value="Unassembled WGS sequence"/>
</dbReference>
<evidence type="ECO:0000256" key="3">
    <source>
        <dbReference type="ARBA" id="ARBA00015281"/>
    </source>
</evidence>
<comment type="subcellular location">
    <subcellularLocation>
        <location evidence="1">Cell outer membrane</location>
        <topology evidence="1">Lipid-anchor</topology>
    </subcellularLocation>
</comment>
<evidence type="ECO:0000256" key="2">
    <source>
        <dbReference type="ARBA" id="ARBA00008681"/>
    </source>
</evidence>
<name>A0A7W5ZTH3_9SPHN</name>
<evidence type="ECO:0000313" key="8">
    <source>
        <dbReference type="Proteomes" id="UP000562395"/>
    </source>
</evidence>
<comment type="similarity">
    <text evidence="2">Belongs to the rickettsiale 17 kDa surface antigen family.</text>
</comment>
<feature type="signal peptide" evidence="5">
    <location>
        <begin position="1"/>
        <end position="24"/>
    </location>
</feature>
<dbReference type="RefSeq" id="WP_183611350.1">
    <property type="nucleotide sequence ID" value="NZ_JACICY010000001.1"/>
</dbReference>
<dbReference type="Pfam" id="PF05433">
    <property type="entry name" value="Rick_17kDa_Anti"/>
    <property type="match status" value="1"/>
</dbReference>
<dbReference type="InterPro" id="IPR008816">
    <property type="entry name" value="Gly_zipper_2TM_dom"/>
</dbReference>